<sequence length="145" mass="14292">MKVKITHLGAPWPEGAGVGSLVAFPAGIVPAWAVGKCVEDEGEEDAQFSWEAPTPAAPAAPALPPGVAEALAKAAEATAALQATVEKQAETIAALQATVDDFAARAAAAVGELVVNPASDDEAPAGTASAPATTAARKRAQNATG</sequence>
<dbReference type="EMBL" id="LR796695">
    <property type="protein sequence ID" value="CAB4159762.1"/>
    <property type="molecule type" value="Genomic_DNA"/>
</dbReference>
<accession>A0A6J5NM22</accession>
<evidence type="ECO:0000256" key="1">
    <source>
        <dbReference type="SAM" id="MobiDB-lite"/>
    </source>
</evidence>
<proteinExistence type="predicted"/>
<protein>
    <submittedName>
        <fullName evidence="2">Uncharacterized protein</fullName>
    </submittedName>
</protein>
<organism evidence="2">
    <name type="scientific">uncultured Caudovirales phage</name>
    <dbReference type="NCBI Taxonomy" id="2100421"/>
    <lineage>
        <taxon>Viruses</taxon>
        <taxon>Duplodnaviria</taxon>
        <taxon>Heunggongvirae</taxon>
        <taxon>Uroviricota</taxon>
        <taxon>Caudoviricetes</taxon>
        <taxon>Peduoviridae</taxon>
        <taxon>Maltschvirus</taxon>
        <taxon>Maltschvirus maltsch</taxon>
    </lineage>
</organism>
<feature type="compositionally biased region" description="Low complexity" evidence="1">
    <location>
        <begin position="124"/>
        <end position="135"/>
    </location>
</feature>
<feature type="compositionally biased region" description="Basic residues" evidence="1">
    <location>
        <begin position="136"/>
        <end position="145"/>
    </location>
</feature>
<gene>
    <name evidence="2" type="ORF">UFOVP726_3</name>
</gene>
<reference evidence="2" key="1">
    <citation type="submission" date="2020-04" db="EMBL/GenBank/DDBJ databases">
        <authorList>
            <person name="Chiriac C."/>
            <person name="Salcher M."/>
            <person name="Ghai R."/>
            <person name="Kavagutti S V."/>
        </authorList>
    </citation>
    <scope>NUCLEOTIDE SEQUENCE</scope>
</reference>
<feature type="region of interest" description="Disordered" evidence="1">
    <location>
        <begin position="117"/>
        <end position="145"/>
    </location>
</feature>
<name>A0A6J5NM22_9CAUD</name>
<evidence type="ECO:0000313" key="2">
    <source>
        <dbReference type="EMBL" id="CAB4159762.1"/>
    </source>
</evidence>